<evidence type="ECO:0000256" key="1">
    <source>
        <dbReference type="SAM" id="MobiDB-lite"/>
    </source>
</evidence>
<dbReference type="AlphaFoldDB" id="A0A1I7WDB2"/>
<reference evidence="3" key="1">
    <citation type="submission" date="2016-11" db="UniProtKB">
        <authorList>
            <consortium name="WormBaseParasite"/>
        </authorList>
    </citation>
    <scope>IDENTIFICATION</scope>
</reference>
<evidence type="ECO:0000313" key="3">
    <source>
        <dbReference type="WBParaSite" id="Hba_02708"/>
    </source>
</evidence>
<dbReference type="WBParaSite" id="Hba_02708">
    <property type="protein sequence ID" value="Hba_02708"/>
    <property type="gene ID" value="Hba_02708"/>
</dbReference>
<feature type="region of interest" description="Disordered" evidence="1">
    <location>
        <begin position="1"/>
        <end position="25"/>
    </location>
</feature>
<proteinExistence type="predicted"/>
<dbReference type="Proteomes" id="UP000095283">
    <property type="component" value="Unplaced"/>
</dbReference>
<feature type="compositionally biased region" description="Basic and acidic residues" evidence="1">
    <location>
        <begin position="10"/>
        <end position="19"/>
    </location>
</feature>
<evidence type="ECO:0000313" key="2">
    <source>
        <dbReference type="Proteomes" id="UP000095283"/>
    </source>
</evidence>
<protein>
    <submittedName>
        <fullName evidence="3">Uncharacterized protein</fullName>
    </submittedName>
</protein>
<sequence>MTALVEEQCGPDHSREGISRHAPSKGCVDQGCPIKDAGGLEIPTVDQLEVRSHLALELSTALNLELMGRPSRSLIAPSFEEMHRSPEIRREATQPRPPEWWCLSSWMSSSALMLPLRSMVAAISCRNARLLPRSLADWQNPSSW</sequence>
<accession>A0A1I7WDB2</accession>
<organism evidence="2 3">
    <name type="scientific">Heterorhabditis bacteriophora</name>
    <name type="common">Entomopathogenic nematode worm</name>
    <dbReference type="NCBI Taxonomy" id="37862"/>
    <lineage>
        <taxon>Eukaryota</taxon>
        <taxon>Metazoa</taxon>
        <taxon>Ecdysozoa</taxon>
        <taxon>Nematoda</taxon>
        <taxon>Chromadorea</taxon>
        <taxon>Rhabditida</taxon>
        <taxon>Rhabditina</taxon>
        <taxon>Rhabditomorpha</taxon>
        <taxon>Strongyloidea</taxon>
        <taxon>Heterorhabditidae</taxon>
        <taxon>Heterorhabditis</taxon>
    </lineage>
</organism>
<name>A0A1I7WDB2_HETBA</name>
<keyword evidence="2" id="KW-1185">Reference proteome</keyword>